<dbReference type="InterPro" id="IPR026960">
    <property type="entry name" value="RVT-Znf"/>
</dbReference>
<name>A0AAD7R2I0_9TELE</name>
<feature type="domain" description="Reverse transcriptase" evidence="2">
    <location>
        <begin position="10"/>
        <end position="97"/>
    </location>
</feature>
<evidence type="ECO:0000259" key="3">
    <source>
        <dbReference type="Pfam" id="PF13966"/>
    </source>
</evidence>
<organism evidence="4 5">
    <name type="scientific">Aldrovandia affinis</name>
    <dbReference type="NCBI Taxonomy" id="143900"/>
    <lineage>
        <taxon>Eukaryota</taxon>
        <taxon>Metazoa</taxon>
        <taxon>Chordata</taxon>
        <taxon>Craniata</taxon>
        <taxon>Vertebrata</taxon>
        <taxon>Euteleostomi</taxon>
        <taxon>Actinopterygii</taxon>
        <taxon>Neopterygii</taxon>
        <taxon>Teleostei</taxon>
        <taxon>Notacanthiformes</taxon>
        <taxon>Halosauridae</taxon>
        <taxon>Aldrovandia</taxon>
    </lineage>
</organism>
<comment type="caution">
    <text evidence="4">The sequence shown here is derived from an EMBL/GenBank/DDBJ whole genome shotgun (WGS) entry which is preliminary data.</text>
</comment>
<reference evidence="4" key="1">
    <citation type="journal article" date="2023" name="Science">
        <title>Genome structures resolve the early diversification of teleost fishes.</title>
        <authorList>
            <person name="Parey E."/>
            <person name="Louis A."/>
            <person name="Montfort J."/>
            <person name="Bouchez O."/>
            <person name="Roques C."/>
            <person name="Iampietro C."/>
            <person name="Lluch J."/>
            <person name="Castinel A."/>
            <person name="Donnadieu C."/>
            <person name="Desvignes T."/>
            <person name="Floi Bucao C."/>
            <person name="Jouanno E."/>
            <person name="Wen M."/>
            <person name="Mejri S."/>
            <person name="Dirks R."/>
            <person name="Jansen H."/>
            <person name="Henkel C."/>
            <person name="Chen W.J."/>
            <person name="Zahm M."/>
            <person name="Cabau C."/>
            <person name="Klopp C."/>
            <person name="Thompson A.W."/>
            <person name="Robinson-Rechavi M."/>
            <person name="Braasch I."/>
            <person name="Lecointre G."/>
            <person name="Bobe J."/>
            <person name="Postlethwait J.H."/>
            <person name="Berthelot C."/>
            <person name="Roest Crollius H."/>
            <person name="Guiguen Y."/>
        </authorList>
    </citation>
    <scope>NUCLEOTIDE SEQUENCE</scope>
    <source>
        <strain evidence="4">NC1722</strain>
    </source>
</reference>
<evidence type="ECO:0000256" key="1">
    <source>
        <dbReference type="SAM" id="MobiDB-lite"/>
    </source>
</evidence>
<dbReference type="Pfam" id="PF00078">
    <property type="entry name" value="RVT_1"/>
    <property type="match status" value="1"/>
</dbReference>
<keyword evidence="5" id="KW-1185">Reference proteome</keyword>
<evidence type="ECO:0000259" key="2">
    <source>
        <dbReference type="Pfam" id="PF00078"/>
    </source>
</evidence>
<evidence type="ECO:0008006" key="6">
    <source>
        <dbReference type="Google" id="ProtNLM"/>
    </source>
</evidence>
<evidence type="ECO:0000313" key="5">
    <source>
        <dbReference type="Proteomes" id="UP001221898"/>
    </source>
</evidence>
<dbReference type="EMBL" id="JAINUG010002437">
    <property type="protein sequence ID" value="KAJ8349188.1"/>
    <property type="molecule type" value="Genomic_DNA"/>
</dbReference>
<dbReference type="Pfam" id="PF13966">
    <property type="entry name" value="zf-RVT"/>
    <property type="match status" value="1"/>
</dbReference>
<feature type="region of interest" description="Disordered" evidence="1">
    <location>
        <begin position="426"/>
        <end position="446"/>
    </location>
</feature>
<dbReference type="AlphaFoldDB" id="A0AAD7R2I0"/>
<feature type="domain" description="Reverse transcriptase zinc-binding" evidence="3">
    <location>
        <begin position="266"/>
        <end position="323"/>
    </location>
</feature>
<sequence>MGFGPRFIGWVRTLYAGAYSCVRVNGFLSGPVEQLGGVRQGCPLSPLLYVLFMEPFAELVRRDPGVDGVRLPGAAGEVLKIQQYADDTTLFVSWTEDIGDSGGFAVCEDGLKILGVRFWARGSAAQNWEARLALVRSRLGVWSRRQLSLTGKVVVVRSVLLPLLLHLAYVFPVPARAKLALTRAVFRFLWGGRHLEALTHVVPRADVRSPAYEAVVRFFRQCPPSISRAEALDHRALYARLACRQVVVPSGVPAGVRWGRVSGGGAPAAVRDLHWRCALGRLPVREVLHRHGCSASALCPRGCGAPETVRHAFWGCPFAGEFWGLVLGLLRRVGPGFVLSGDGVVFRKGLGVVPTVSAGVLWDVLGYAKWVLWEDRMSAVGRRIRLKAKTVATDFDEEEFFGFERDNEGETGRVADEATLRLFVSDTEEEDFGGFSTQEEDEDEDE</sequence>
<evidence type="ECO:0000313" key="4">
    <source>
        <dbReference type="EMBL" id="KAJ8349188.1"/>
    </source>
</evidence>
<gene>
    <name evidence="4" type="ORF">AAFF_G00183460</name>
</gene>
<protein>
    <recommendedName>
        <fullName evidence="6">Reverse transcriptase domain-containing protein</fullName>
    </recommendedName>
</protein>
<dbReference type="PANTHER" id="PTHR19446">
    <property type="entry name" value="REVERSE TRANSCRIPTASES"/>
    <property type="match status" value="1"/>
</dbReference>
<dbReference type="Proteomes" id="UP001221898">
    <property type="component" value="Unassembled WGS sequence"/>
</dbReference>
<proteinExistence type="predicted"/>
<accession>A0AAD7R2I0</accession>
<dbReference type="InterPro" id="IPR000477">
    <property type="entry name" value="RT_dom"/>
</dbReference>